<gene>
    <name evidence="2" type="ORF">T01_7094</name>
</gene>
<name>A0A0V1AQA9_TRISP</name>
<keyword evidence="3" id="KW-1185">Reference proteome</keyword>
<dbReference type="Proteomes" id="UP000054776">
    <property type="component" value="Unassembled WGS sequence"/>
</dbReference>
<keyword evidence="1" id="KW-0472">Membrane</keyword>
<organism evidence="2 3">
    <name type="scientific">Trichinella spiralis</name>
    <name type="common">Trichina worm</name>
    <dbReference type="NCBI Taxonomy" id="6334"/>
    <lineage>
        <taxon>Eukaryota</taxon>
        <taxon>Metazoa</taxon>
        <taxon>Ecdysozoa</taxon>
        <taxon>Nematoda</taxon>
        <taxon>Enoplea</taxon>
        <taxon>Dorylaimia</taxon>
        <taxon>Trichinellida</taxon>
        <taxon>Trichinellidae</taxon>
        <taxon>Trichinella</taxon>
    </lineage>
</organism>
<evidence type="ECO:0000313" key="3">
    <source>
        <dbReference type="Proteomes" id="UP000054776"/>
    </source>
</evidence>
<evidence type="ECO:0000256" key="1">
    <source>
        <dbReference type="SAM" id="Phobius"/>
    </source>
</evidence>
<keyword evidence="1" id="KW-1133">Transmembrane helix</keyword>
<comment type="caution">
    <text evidence="2">The sequence shown here is derived from an EMBL/GenBank/DDBJ whole genome shotgun (WGS) entry which is preliminary data.</text>
</comment>
<dbReference type="InParanoid" id="A0A0V1AQA9"/>
<dbReference type="AlphaFoldDB" id="A0A0V1AQA9"/>
<protein>
    <submittedName>
        <fullName evidence="2">Uncharacterized protein</fullName>
    </submittedName>
</protein>
<reference evidence="2 3" key="1">
    <citation type="submission" date="2015-01" db="EMBL/GenBank/DDBJ databases">
        <title>Evolution of Trichinella species and genotypes.</title>
        <authorList>
            <person name="Korhonen P.K."/>
            <person name="Edoardo P."/>
            <person name="Giuseppe L.R."/>
            <person name="Gasser R.B."/>
        </authorList>
    </citation>
    <scope>NUCLEOTIDE SEQUENCE [LARGE SCALE GENOMIC DNA]</scope>
    <source>
        <strain evidence="2">ISS3</strain>
    </source>
</reference>
<dbReference type="EMBL" id="JYDH01000300">
    <property type="protein sequence ID" value="KRY26976.1"/>
    <property type="molecule type" value="Genomic_DNA"/>
</dbReference>
<feature type="transmembrane region" description="Helical" evidence="1">
    <location>
        <begin position="6"/>
        <end position="26"/>
    </location>
</feature>
<sequence>MTHGFIDFNINVVSFGFMLTLQHILVGKKIKLTLPYETIFPGCPECILTILQRCVWKYGQDFVDFNLIPYGNAR</sequence>
<dbReference type="OrthoDB" id="958254at2759"/>
<proteinExistence type="predicted"/>
<evidence type="ECO:0000313" key="2">
    <source>
        <dbReference type="EMBL" id="KRY26976.1"/>
    </source>
</evidence>
<accession>A0A0V1AQA9</accession>
<keyword evidence="1" id="KW-0812">Transmembrane</keyword>